<dbReference type="AlphaFoldDB" id="A0A1G7HHU7"/>
<protein>
    <submittedName>
        <fullName evidence="1">Uncharacterized protein</fullName>
    </submittedName>
</protein>
<name>A0A1G7HHU7_9PROT</name>
<proteinExistence type="predicted"/>
<keyword evidence="2" id="KW-1185">Reference proteome</keyword>
<sequence>MREEFHARVAASGLSASAYIKRAIFAGSIPRTRRPAIDKADIGALLAGTARIADQLGRVERLAAGTGQDVRAAVENATAQLDEIRTALFKALGRTT</sequence>
<evidence type="ECO:0000313" key="2">
    <source>
        <dbReference type="Proteomes" id="UP000199412"/>
    </source>
</evidence>
<dbReference type="EMBL" id="FNAP01000021">
    <property type="protein sequence ID" value="SDE99599.1"/>
    <property type="molecule type" value="Genomic_DNA"/>
</dbReference>
<dbReference type="STRING" id="69960.SAMN05421720_1218"/>
<dbReference type="Proteomes" id="UP000199412">
    <property type="component" value="Unassembled WGS sequence"/>
</dbReference>
<accession>A0A1G7HHU7</accession>
<evidence type="ECO:0000313" key="1">
    <source>
        <dbReference type="EMBL" id="SDE99599.1"/>
    </source>
</evidence>
<gene>
    <name evidence="1" type="ORF">SAMN05421720_1218</name>
</gene>
<organism evidence="1 2">
    <name type="scientific">Rhodospira trueperi</name>
    <dbReference type="NCBI Taxonomy" id="69960"/>
    <lineage>
        <taxon>Bacteria</taxon>
        <taxon>Pseudomonadati</taxon>
        <taxon>Pseudomonadota</taxon>
        <taxon>Alphaproteobacteria</taxon>
        <taxon>Rhodospirillales</taxon>
        <taxon>Rhodospirillaceae</taxon>
        <taxon>Rhodospira</taxon>
    </lineage>
</organism>
<reference evidence="1 2" key="1">
    <citation type="submission" date="2016-10" db="EMBL/GenBank/DDBJ databases">
        <authorList>
            <person name="de Groot N.N."/>
        </authorList>
    </citation>
    <scope>NUCLEOTIDE SEQUENCE [LARGE SCALE GENOMIC DNA]</scope>
    <source>
        <strain evidence="1 2">ATCC 700224</strain>
    </source>
</reference>